<dbReference type="Proteomes" id="UP000181897">
    <property type="component" value="Chromosome"/>
</dbReference>
<proteinExistence type="predicted"/>
<protein>
    <submittedName>
        <fullName evidence="1">Uncharacterized protein</fullName>
    </submittedName>
</protein>
<keyword evidence="2" id="KW-1185">Reference proteome</keyword>
<reference evidence="1 2" key="1">
    <citation type="submission" date="2016-11" db="EMBL/GenBank/DDBJ databases">
        <title>Complete genome sequence of Sulfitobacter sp. AM1-D1, a toxic bacteria associated with marine dinoflagellate Alexandrium minutum in East China Sea.</title>
        <authorList>
            <person name="Yang Q."/>
            <person name="Zhang X."/>
            <person name="Tian X."/>
        </authorList>
    </citation>
    <scope>NUCLEOTIDE SEQUENCE [LARGE SCALE GENOMIC DNA]</scope>
    <source>
        <strain evidence="1 2">AM1-D1</strain>
    </source>
</reference>
<evidence type="ECO:0000313" key="1">
    <source>
        <dbReference type="EMBL" id="APE44094.1"/>
    </source>
</evidence>
<evidence type="ECO:0000313" key="2">
    <source>
        <dbReference type="Proteomes" id="UP000181897"/>
    </source>
</evidence>
<accession>A0A1J0WIW0</accession>
<dbReference type="EMBL" id="CP018076">
    <property type="protein sequence ID" value="APE44094.1"/>
    <property type="molecule type" value="Genomic_DNA"/>
</dbReference>
<name>A0A1J0WIW0_9RHOB</name>
<dbReference type="AlphaFoldDB" id="A0A1J0WIW0"/>
<dbReference type="STRING" id="1917485.BOO69_12270"/>
<organism evidence="1 2">
    <name type="scientific">Sulfitobacter alexandrii</name>
    <dbReference type="NCBI Taxonomy" id="1917485"/>
    <lineage>
        <taxon>Bacteria</taxon>
        <taxon>Pseudomonadati</taxon>
        <taxon>Pseudomonadota</taxon>
        <taxon>Alphaproteobacteria</taxon>
        <taxon>Rhodobacterales</taxon>
        <taxon>Roseobacteraceae</taxon>
        <taxon>Sulfitobacter</taxon>
    </lineage>
</organism>
<gene>
    <name evidence="1" type="ORF">BOO69_12270</name>
</gene>
<dbReference type="KEGG" id="suam:BOO69_12270"/>
<sequence>MASTAAEEDTIVINRLGPTEFEVVQGVNFGAAEFWCGAATYVERRTGQPQTTPIFVKSPRGPSQTVAGRDSVVFSTSAEGLPAADPNRVTLTVDRAGATLKSYQARRYCRDTFTRSTK</sequence>